<evidence type="ECO:0000313" key="1">
    <source>
        <dbReference type="EMBL" id="KAI4465509.1"/>
    </source>
</evidence>
<gene>
    <name evidence="1" type="ORF">MML48_3g00005817</name>
</gene>
<organism evidence="1 2">
    <name type="scientific">Holotrichia oblita</name>
    <name type="common">Chafer beetle</name>
    <dbReference type="NCBI Taxonomy" id="644536"/>
    <lineage>
        <taxon>Eukaryota</taxon>
        <taxon>Metazoa</taxon>
        <taxon>Ecdysozoa</taxon>
        <taxon>Arthropoda</taxon>
        <taxon>Hexapoda</taxon>
        <taxon>Insecta</taxon>
        <taxon>Pterygota</taxon>
        <taxon>Neoptera</taxon>
        <taxon>Endopterygota</taxon>
        <taxon>Coleoptera</taxon>
        <taxon>Polyphaga</taxon>
        <taxon>Scarabaeiformia</taxon>
        <taxon>Scarabaeidae</taxon>
        <taxon>Melolonthinae</taxon>
        <taxon>Holotrichia</taxon>
    </lineage>
</organism>
<dbReference type="EMBL" id="CM043017">
    <property type="protein sequence ID" value="KAI4465509.1"/>
    <property type="molecule type" value="Genomic_DNA"/>
</dbReference>
<sequence length="319" mass="38356">MGKHTEWRKLAKKARRKRIRQKLAQERCNIEEEVVRYFILEQRLRENSPSYLLWAEEQRLLEEHQQVEEDRIAKEAHLRWVEVEQKAQEEWQILQVKLKLIREECARHQALIKAEWEREQRKLKEVEEKKLKEEEEKLKQQLLLKEQLEDFIERGGHIPKQLQKVLETNPNKPICPFFKKVGACRFGDACSRNHQRPCISRILLIPNFYSHISLDQSMESEYGSDSLEFESHERYSHFKEFFYDVLPELEKFGNIKQFEVCCNEEAHLRGNVYVEYSSSRVAMKAYRILQGRWYGGKQLNVEFCGLESWKNAICGEFHK</sequence>
<comment type="caution">
    <text evidence="1">The sequence shown here is derived from an EMBL/GenBank/DDBJ whole genome shotgun (WGS) entry which is preliminary data.</text>
</comment>
<evidence type="ECO:0000313" key="2">
    <source>
        <dbReference type="Proteomes" id="UP001056778"/>
    </source>
</evidence>
<proteinExistence type="predicted"/>
<reference evidence="1" key="1">
    <citation type="submission" date="2022-04" db="EMBL/GenBank/DDBJ databases">
        <title>Chromosome-scale genome assembly of Holotrichia oblita Faldermann.</title>
        <authorList>
            <person name="Rongchong L."/>
        </authorList>
    </citation>
    <scope>NUCLEOTIDE SEQUENCE</scope>
    <source>
        <strain evidence="1">81SQS9</strain>
    </source>
</reference>
<protein>
    <submittedName>
        <fullName evidence="1">U2 snrnp auxiliary factor small subunit</fullName>
    </submittedName>
</protein>
<accession>A0ACB9TFE0</accession>
<keyword evidence="2" id="KW-1185">Reference proteome</keyword>
<dbReference type="Proteomes" id="UP001056778">
    <property type="component" value="Chromosome 3"/>
</dbReference>
<name>A0ACB9TFE0_HOLOL</name>